<dbReference type="SFLD" id="SFLDS00003">
    <property type="entry name" value="Haloacid_Dehalogenase"/>
    <property type="match status" value="1"/>
</dbReference>
<protein>
    <recommendedName>
        <fullName evidence="5">HAD family hydrolase</fullName>
    </recommendedName>
</protein>
<dbReference type="Gene3D" id="3.40.50.1000">
    <property type="entry name" value="HAD superfamily/HAD-like"/>
    <property type="match status" value="1"/>
</dbReference>
<proteinExistence type="inferred from homology"/>
<dbReference type="SFLD" id="SFLDG01129">
    <property type="entry name" value="C1.5:_HAD__Beta-PGM__Phosphata"/>
    <property type="match status" value="1"/>
</dbReference>
<reference evidence="3 4" key="1">
    <citation type="journal article" date="2016" name="Nat. Microbiol.">
        <title>Genomic inference of the metabolism of cosmopolitan subsurface Archaea, Hadesarchaea.</title>
        <authorList>
            <person name="Baker B.J."/>
            <person name="Saw J.H."/>
            <person name="Lind A.E."/>
            <person name="Lazar C.S."/>
            <person name="Hinrichs K.-U."/>
            <person name="Teske A.P."/>
            <person name="Ettema T.J."/>
        </authorList>
    </citation>
    <scope>NUCLEOTIDE SEQUENCE [LARGE SCALE GENOMIC DNA]</scope>
</reference>
<dbReference type="Proteomes" id="UP000074294">
    <property type="component" value="Unassembled WGS sequence"/>
</dbReference>
<dbReference type="GO" id="GO:0016787">
    <property type="term" value="F:hydrolase activity"/>
    <property type="evidence" value="ECO:0007669"/>
    <property type="project" value="UniProtKB-KW"/>
</dbReference>
<comment type="similarity">
    <text evidence="1">Belongs to the HAD-like hydrolase superfamily.</text>
</comment>
<dbReference type="InterPro" id="IPR036412">
    <property type="entry name" value="HAD-like_sf"/>
</dbReference>
<dbReference type="PANTHER" id="PTHR43316:SF3">
    <property type="entry name" value="HALOACID DEHALOGENASE, TYPE II (AFU_ORTHOLOGUE AFUA_2G07750)-RELATED"/>
    <property type="match status" value="1"/>
</dbReference>
<dbReference type="PANTHER" id="PTHR43316">
    <property type="entry name" value="HYDROLASE, HALOACID DELAHOGENASE-RELATED"/>
    <property type="match status" value="1"/>
</dbReference>
<dbReference type="NCBIfam" id="TIGR01549">
    <property type="entry name" value="HAD-SF-IA-v1"/>
    <property type="match status" value="1"/>
</dbReference>
<dbReference type="InterPro" id="IPR051540">
    <property type="entry name" value="S-2-haloacid_dehalogenase"/>
</dbReference>
<dbReference type="EMBL" id="LQMQ01000035">
    <property type="protein sequence ID" value="KUO40763.1"/>
    <property type="molecule type" value="Genomic_DNA"/>
</dbReference>
<keyword evidence="2" id="KW-0378">Hydrolase</keyword>
<evidence type="ECO:0008006" key="5">
    <source>
        <dbReference type="Google" id="ProtNLM"/>
    </source>
</evidence>
<sequence>MVVVGVMIKIVSFDLDGTLVDWSFADAFWFDCMARLYSSRWGLSFQESLQEIKRRYNQVGMDNLEWYNIEYWWREFGFGGSWRDLIDECRPKVRPYPDAREALEALRQKFKLIVITNGIRELAEVEIEESGFKGYFDKVFSATTDFGLVKKTGEFYLRILKEIGALPEEVVHVGDNYVFDYLAPKEAGIQAFLLDREGKQSGDFVVRNLKEFTRRLLI</sequence>
<dbReference type="STRING" id="1776334.APZ16_02595"/>
<dbReference type="SUPFAM" id="SSF56784">
    <property type="entry name" value="HAD-like"/>
    <property type="match status" value="1"/>
</dbReference>
<comment type="caution">
    <text evidence="3">The sequence shown here is derived from an EMBL/GenBank/DDBJ whole genome shotgun (WGS) entry which is preliminary data.</text>
</comment>
<accession>A0A147JW96</accession>
<evidence type="ECO:0000313" key="3">
    <source>
        <dbReference type="EMBL" id="KUO40763.1"/>
    </source>
</evidence>
<dbReference type="InterPro" id="IPR023214">
    <property type="entry name" value="HAD_sf"/>
</dbReference>
<name>A0A147JW96_HADYE</name>
<gene>
    <name evidence="3" type="ORF">APZ16_02595</name>
</gene>
<dbReference type="Gene3D" id="1.10.150.520">
    <property type="match status" value="1"/>
</dbReference>
<dbReference type="Pfam" id="PF00702">
    <property type="entry name" value="Hydrolase"/>
    <property type="match status" value="1"/>
</dbReference>
<dbReference type="PRINTS" id="PR00413">
    <property type="entry name" value="HADHALOGNASE"/>
</dbReference>
<dbReference type="AlphaFoldDB" id="A0A147JW96"/>
<organism evidence="3 4">
    <name type="scientific">Hadarchaeum yellowstonense</name>
    <dbReference type="NCBI Taxonomy" id="1776334"/>
    <lineage>
        <taxon>Archaea</taxon>
        <taxon>Methanobacteriati</taxon>
        <taxon>Candidatus Hadarchaeota</taxon>
        <taxon>Candidatus Hadarchaeia</taxon>
        <taxon>Candidatus Hadarchaeales</taxon>
        <taxon>Candidatus Hadarchaeaceae</taxon>
        <taxon>Candidatus Hadarchaeum</taxon>
    </lineage>
</organism>
<dbReference type="InterPro" id="IPR006439">
    <property type="entry name" value="HAD-SF_hydro_IA"/>
</dbReference>
<evidence type="ECO:0000313" key="4">
    <source>
        <dbReference type="Proteomes" id="UP000074294"/>
    </source>
</evidence>
<evidence type="ECO:0000256" key="2">
    <source>
        <dbReference type="ARBA" id="ARBA00022801"/>
    </source>
</evidence>
<evidence type="ECO:0000256" key="1">
    <source>
        <dbReference type="ARBA" id="ARBA00007958"/>
    </source>
</evidence>